<dbReference type="OrthoDB" id="73788at2759"/>
<keyword evidence="4" id="KW-1185">Reference proteome</keyword>
<dbReference type="EMBL" id="LRGB01002849">
    <property type="protein sequence ID" value="KZS06046.1"/>
    <property type="molecule type" value="Genomic_DNA"/>
</dbReference>
<comment type="caution">
    <text evidence="3">The sequence shown here is derived from an EMBL/GenBank/DDBJ whole genome shotgun (WGS) entry which is preliminary data.</text>
</comment>
<dbReference type="STRING" id="35525.A0A164NKZ8"/>
<dbReference type="SUPFAM" id="SSF140383">
    <property type="entry name" value="BSD domain-like"/>
    <property type="match status" value="1"/>
</dbReference>
<accession>A0A164NKZ8</accession>
<evidence type="ECO:0000256" key="1">
    <source>
        <dbReference type="SAM" id="MobiDB-lite"/>
    </source>
</evidence>
<feature type="region of interest" description="Disordered" evidence="1">
    <location>
        <begin position="271"/>
        <end position="343"/>
    </location>
</feature>
<gene>
    <name evidence="3" type="ORF">APZ42_030509</name>
</gene>
<dbReference type="Gene3D" id="1.10.3970.10">
    <property type="entry name" value="BSD domain"/>
    <property type="match status" value="1"/>
</dbReference>
<evidence type="ECO:0000259" key="2">
    <source>
        <dbReference type="PROSITE" id="PS50858"/>
    </source>
</evidence>
<evidence type="ECO:0000313" key="3">
    <source>
        <dbReference type="EMBL" id="KZS06046.1"/>
    </source>
</evidence>
<dbReference type="GO" id="GO:0005737">
    <property type="term" value="C:cytoplasm"/>
    <property type="evidence" value="ECO:0007669"/>
    <property type="project" value="TreeGrafter"/>
</dbReference>
<feature type="compositionally biased region" description="Basic and acidic residues" evidence="1">
    <location>
        <begin position="1"/>
        <end position="12"/>
    </location>
</feature>
<dbReference type="PANTHER" id="PTHR16019">
    <property type="entry name" value="SYNAPSE-ASSOCIATED PROTEIN"/>
    <property type="match status" value="1"/>
</dbReference>
<proteinExistence type="predicted"/>
<dbReference type="AlphaFoldDB" id="A0A164NKZ8"/>
<dbReference type="SMART" id="SM00751">
    <property type="entry name" value="BSD"/>
    <property type="match status" value="1"/>
</dbReference>
<protein>
    <recommendedName>
        <fullName evidence="2">BSD domain-containing protein</fullName>
    </recommendedName>
</protein>
<feature type="domain" description="BSD" evidence="2">
    <location>
        <begin position="159"/>
        <end position="211"/>
    </location>
</feature>
<dbReference type="InterPro" id="IPR035925">
    <property type="entry name" value="BSD_dom_sf"/>
</dbReference>
<reference evidence="3 4" key="1">
    <citation type="submission" date="2016-03" db="EMBL/GenBank/DDBJ databases">
        <title>EvidentialGene: Evidence-directed Construction of Genes on Genomes.</title>
        <authorList>
            <person name="Gilbert D.G."/>
            <person name="Choi J.-H."/>
            <person name="Mockaitis K."/>
            <person name="Colbourne J."/>
            <person name="Pfrender M."/>
        </authorList>
    </citation>
    <scope>NUCLEOTIDE SEQUENCE [LARGE SCALE GENOMIC DNA]</scope>
    <source>
        <strain evidence="3 4">Xinb3</strain>
        <tissue evidence="3">Complete organism</tissue>
    </source>
</reference>
<sequence>MAEAPDIPKEEPVEATPQSDSWWGSSWLQAAKNKSAEVFDTVRKDVNELAQTAKDKSVEVYDYVRKDFDEFTQTVSEEVSTTASALKEKLKIDDSSGTAATVKRSVTSFLNQVSDVFYIPPEDDDEPIFLDRLTAIIYTLGSDPATFLVDPDATEFEAWQESLNLESQQADIAALLANNEKLRHNFETLVPSKVSEAMFWARYLFRIHVVREEETKRQIIRKEAQVRAQADIKGNDLNWDDDETLTSPEEIPEEVQSKLLAEYEKECQGRLSSDDKGELKCKEKGDMVLVSRSGESGSTSPGKESSNEDDWEEALPPVVEPKKEATKVTPKSPQKSPQKSAKK</sequence>
<feature type="compositionally biased region" description="Basic and acidic residues" evidence="1">
    <location>
        <begin position="271"/>
        <end position="286"/>
    </location>
</feature>
<organism evidence="3 4">
    <name type="scientific">Daphnia magna</name>
    <dbReference type="NCBI Taxonomy" id="35525"/>
    <lineage>
        <taxon>Eukaryota</taxon>
        <taxon>Metazoa</taxon>
        <taxon>Ecdysozoa</taxon>
        <taxon>Arthropoda</taxon>
        <taxon>Crustacea</taxon>
        <taxon>Branchiopoda</taxon>
        <taxon>Diplostraca</taxon>
        <taxon>Cladocera</taxon>
        <taxon>Anomopoda</taxon>
        <taxon>Daphniidae</taxon>
        <taxon>Daphnia</taxon>
    </lineage>
</organism>
<dbReference type="Pfam" id="PF03909">
    <property type="entry name" value="BSD"/>
    <property type="match status" value="1"/>
</dbReference>
<dbReference type="Proteomes" id="UP000076858">
    <property type="component" value="Unassembled WGS sequence"/>
</dbReference>
<dbReference type="InterPro" id="IPR051494">
    <property type="entry name" value="BSD_domain-containing"/>
</dbReference>
<dbReference type="PANTHER" id="PTHR16019:SF5">
    <property type="entry name" value="BSD DOMAIN-CONTAINING PROTEIN 1"/>
    <property type="match status" value="1"/>
</dbReference>
<name>A0A164NKZ8_9CRUS</name>
<evidence type="ECO:0000313" key="4">
    <source>
        <dbReference type="Proteomes" id="UP000076858"/>
    </source>
</evidence>
<feature type="compositionally biased region" description="Low complexity" evidence="1">
    <location>
        <begin position="330"/>
        <end position="343"/>
    </location>
</feature>
<dbReference type="InterPro" id="IPR005607">
    <property type="entry name" value="BSD_dom"/>
</dbReference>
<feature type="compositionally biased region" description="Polar residues" evidence="1">
    <location>
        <begin position="293"/>
        <end position="304"/>
    </location>
</feature>
<feature type="region of interest" description="Disordered" evidence="1">
    <location>
        <begin position="1"/>
        <end position="21"/>
    </location>
</feature>
<dbReference type="PROSITE" id="PS50858">
    <property type="entry name" value="BSD"/>
    <property type="match status" value="1"/>
</dbReference>